<evidence type="ECO:0000256" key="1">
    <source>
        <dbReference type="ARBA" id="ARBA00004123"/>
    </source>
</evidence>
<keyword evidence="6" id="KW-0963">Cytoplasm</keyword>
<feature type="region of interest" description="Disordered" evidence="9">
    <location>
        <begin position="340"/>
        <end position="369"/>
    </location>
</feature>
<keyword evidence="11" id="KW-1185">Reference proteome</keyword>
<keyword evidence="8" id="KW-0539">Nucleus</keyword>
<dbReference type="GO" id="GO:0000049">
    <property type="term" value="F:tRNA binding"/>
    <property type="evidence" value="ECO:0007669"/>
    <property type="project" value="TreeGrafter"/>
</dbReference>
<feature type="compositionally biased region" description="Acidic residues" evidence="9">
    <location>
        <begin position="357"/>
        <end position="369"/>
    </location>
</feature>
<evidence type="ECO:0000256" key="5">
    <source>
        <dbReference type="ARBA" id="ARBA00020264"/>
    </source>
</evidence>
<keyword evidence="7" id="KW-0819">tRNA processing</keyword>
<comment type="subcellular location">
    <subcellularLocation>
        <location evidence="2">Cytoplasm</location>
    </subcellularLocation>
    <subcellularLocation>
        <location evidence="1">Nucleus</location>
    </subcellularLocation>
</comment>
<dbReference type="Proteomes" id="UP001355207">
    <property type="component" value="Chromosome 7"/>
</dbReference>
<comment type="pathway">
    <text evidence="3">tRNA modification; 5-methoxycarbonylmethyl-2-thiouridine-tRNA biosynthesis.</text>
</comment>
<dbReference type="AlphaFoldDB" id="A0AAX4JZL2"/>
<dbReference type="InterPro" id="IPR019519">
    <property type="entry name" value="Elp5"/>
</dbReference>
<dbReference type="Pfam" id="PF10483">
    <property type="entry name" value="Elong_Iki1"/>
    <property type="match status" value="1"/>
</dbReference>
<proteinExistence type="inferred from homology"/>
<dbReference type="RefSeq" id="XP_066077649.1">
    <property type="nucleotide sequence ID" value="XM_066221552.1"/>
</dbReference>
<dbReference type="GO" id="GO:0033588">
    <property type="term" value="C:elongator holoenzyme complex"/>
    <property type="evidence" value="ECO:0007669"/>
    <property type="project" value="InterPro"/>
</dbReference>
<organism evidence="10 11">
    <name type="scientific">Kwoniella dendrophila CBS 6074</name>
    <dbReference type="NCBI Taxonomy" id="1295534"/>
    <lineage>
        <taxon>Eukaryota</taxon>
        <taxon>Fungi</taxon>
        <taxon>Dikarya</taxon>
        <taxon>Basidiomycota</taxon>
        <taxon>Agaricomycotina</taxon>
        <taxon>Tremellomycetes</taxon>
        <taxon>Tremellales</taxon>
        <taxon>Cryptococcaceae</taxon>
        <taxon>Kwoniella</taxon>
    </lineage>
</organism>
<evidence type="ECO:0000256" key="4">
    <source>
        <dbReference type="ARBA" id="ARBA00009567"/>
    </source>
</evidence>
<evidence type="ECO:0000256" key="2">
    <source>
        <dbReference type="ARBA" id="ARBA00004496"/>
    </source>
</evidence>
<protein>
    <recommendedName>
        <fullName evidence="5">Elongator complex protein 5</fullName>
    </recommendedName>
</protein>
<evidence type="ECO:0000256" key="3">
    <source>
        <dbReference type="ARBA" id="ARBA00005043"/>
    </source>
</evidence>
<sequence>MPSSRSTTGDSGNLLSGILDNTQIPHQSLCVINDSVSFSGLNVFKDILRRGIRRGEEITLISILHPPELLLPNDSSSNSSSKLNIIDLSSSINGYDDNAENIESIKEKILSTYNSGQIFIDALDILSEDYSISKVLSLIRSLLTSIKNAKAPSRLVLSLPSTSTKIHSSIIPPSFNSTLTLINSFQPKLIEHLSKSYLSPITTIPTPNFWMILENSIKRNLQNDLSFKSDSTLPFEFDPNWDIKSDKSAILQILVRKPTGGIKGISRSLEAVKLNTTTEQQIENQSLDIIPLDSLIDLNPFSKPLSNNDIGGEKQINTHSELNLPFNLSLTDDQKNKRAQVPLPYAHEGEGASGDLIWEDEEETDDEEI</sequence>
<evidence type="ECO:0000256" key="7">
    <source>
        <dbReference type="ARBA" id="ARBA00022694"/>
    </source>
</evidence>
<name>A0AAX4JZL2_9TREE</name>
<accession>A0AAX4JZL2</accession>
<dbReference type="PANTHER" id="PTHR15641:SF1">
    <property type="entry name" value="ELONGATOR COMPLEX PROTEIN 5"/>
    <property type="match status" value="1"/>
</dbReference>
<evidence type="ECO:0000256" key="9">
    <source>
        <dbReference type="SAM" id="MobiDB-lite"/>
    </source>
</evidence>
<evidence type="ECO:0000256" key="8">
    <source>
        <dbReference type="ARBA" id="ARBA00023242"/>
    </source>
</evidence>
<gene>
    <name evidence="10" type="ORF">L201_005823</name>
</gene>
<dbReference type="GO" id="GO:0005829">
    <property type="term" value="C:cytosol"/>
    <property type="evidence" value="ECO:0007669"/>
    <property type="project" value="TreeGrafter"/>
</dbReference>
<dbReference type="GO" id="GO:0005634">
    <property type="term" value="C:nucleus"/>
    <property type="evidence" value="ECO:0007669"/>
    <property type="project" value="UniProtKB-SubCell"/>
</dbReference>
<evidence type="ECO:0000256" key="6">
    <source>
        <dbReference type="ARBA" id="ARBA00022490"/>
    </source>
</evidence>
<reference evidence="10 11" key="1">
    <citation type="submission" date="2024-01" db="EMBL/GenBank/DDBJ databases">
        <title>Comparative genomics of Cryptococcus and Kwoniella reveals pathogenesis evolution and contrasting modes of karyotype evolution via chromosome fusion or intercentromeric recombination.</title>
        <authorList>
            <person name="Coelho M.A."/>
            <person name="David-Palma M."/>
            <person name="Shea T."/>
            <person name="Bowers K."/>
            <person name="McGinley-Smith S."/>
            <person name="Mohammad A.W."/>
            <person name="Gnirke A."/>
            <person name="Yurkov A.M."/>
            <person name="Nowrousian M."/>
            <person name="Sun S."/>
            <person name="Cuomo C.A."/>
            <person name="Heitman J."/>
        </authorList>
    </citation>
    <scope>NUCLEOTIDE SEQUENCE [LARGE SCALE GENOMIC DNA]</scope>
    <source>
        <strain evidence="10 11">CBS 6074</strain>
    </source>
</reference>
<comment type="similarity">
    <text evidence="4">Belongs to the ELP5 family.</text>
</comment>
<dbReference type="PANTHER" id="PTHR15641">
    <property type="entry name" value="ELONGATOR COMPLEX PROTEIN 5"/>
    <property type="match status" value="1"/>
</dbReference>
<dbReference type="GeneID" id="91096493"/>
<evidence type="ECO:0000313" key="11">
    <source>
        <dbReference type="Proteomes" id="UP001355207"/>
    </source>
</evidence>
<dbReference type="EMBL" id="CP144104">
    <property type="protein sequence ID" value="WWC90886.1"/>
    <property type="molecule type" value="Genomic_DNA"/>
</dbReference>
<evidence type="ECO:0000313" key="10">
    <source>
        <dbReference type="EMBL" id="WWC90886.1"/>
    </source>
</evidence>
<dbReference type="GO" id="GO:0002098">
    <property type="term" value="P:tRNA wobble uridine modification"/>
    <property type="evidence" value="ECO:0007669"/>
    <property type="project" value="InterPro"/>
</dbReference>